<feature type="domain" description="PAS" evidence="7">
    <location>
        <begin position="434"/>
        <end position="504"/>
    </location>
</feature>
<evidence type="ECO:0000259" key="6">
    <source>
        <dbReference type="PROSITE" id="PS50109"/>
    </source>
</evidence>
<dbReference type="Pfam" id="PF02518">
    <property type="entry name" value="HATPase_c"/>
    <property type="match status" value="1"/>
</dbReference>
<dbReference type="SMART" id="SM00091">
    <property type="entry name" value="PAS"/>
    <property type="match status" value="4"/>
</dbReference>
<feature type="domain" description="PAS" evidence="7">
    <location>
        <begin position="550"/>
        <end position="625"/>
    </location>
</feature>
<dbReference type="SMART" id="SM00086">
    <property type="entry name" value="PAC"/>
    <property type="match status" value="3"/>
</dbReference>
<dbReference type="InterPro" id="IPR013656">
    <property type="entry name" value="PAS_4"/>
</dbReference>
<dbReference type="EC" id="2.7.13.3" evidence="2"/>
<dbReference type="PRINTS" id="PR00344">
    <property type="entry name" value="BCTRLSENSOR"/>
</dbReference>
<evidence type="ECO:0000256" key="3">
    <source>
        <dbReference type="ARBA" id="ARBA00022553"/>
    </source>
</evidence>
<dbReference type="InterPro" id="IPR001610">
    <property type="entry name" value="PAC"/>
</dbReference>
<dbReference type="SMART" id="SM00388">
    <property type="entry name" value="HisKA"/>
    <property type="match status" value="1"/>
</dbReference>
<evidence type="ECO:0000256" key="1">
    <source>
        <dbReference type="ARBA" id="ARBA00000085"/>
    </source>
</evidence>
<dbReference type="SUPFAM" id="SSF55781">
    <property type="entry name" value="GAF domain-like"/>
    <property type="match status" value="1"/>
</dbReference>
<dbReference type="Pfam" id="PF01590">
    <property type="entry name" value="GAF"/>
    <property type="match status" value="1"/>
</dbReference>
<dbReference type="Gene3D" id="3.30.450.20">
    <property type="entry name" value="PAS domain"/>
    <property type="match status" value="4"/>
</dbReference>
<comment type="caution">
    <text evidence="9">The sequence shown here is derived from an EMBL/GenBank/DDBJ whole genome shotgun (WGS) entry which is preliminary data.</text>
</comment>
<feature type="domain" description="PAS" evidence="7">
    <location>
        <begin position="188"/>
        <end position="258"/>
    </location>
</feature>
<dbReference type="CDD" id="cd00075">
    <property type="entry name" value="HATPase"/>
    <property type="match status" value="1"/>
</dbReference>
<keyword evidence="5" id="KW-0418">Kinase</keyword>
<dbReference type="InterPro" id="IPR013767">
    <property type="entry name" value="PAS_fold"/>
</dbReference>
<sequence>MKASEIPNNEAERLAAVYRYNILDTEEEADFNDIVELASQLLDTPIALVTLLDEKRQWFKAKKGLTINETDRKLSFCAHAIHHGDVMVVEDALNDERFNDNPLVIGEPYIRFYAGMPLITNDGYRLGTLGVIDRKPKQINEQQYSSLRILANQVVTLLNLRYNIAGRKEAENQLRRINKNLNYRVREKTVQITEILDRISDAFIALDTKGRVLYANQKAGLIVNRSPEEVIGKYIWDMFPEAASLSFQRSADTAMTSQQYQSQQIYYPSYDHWFEHCIYPSPTGLSIYLRDITEEKKAEIAINKSEETRKLIMESSLDAILCINSKGEITFWNPQSTQIFGWSKKEVIGKPLVDTIIPERYRKQHLAGFQRYLNTQKSNLMNRVIETTAINKQQQEFPIELTIVPMKQDTEELFCAFIRDIKERKLAEVKFIAEKELSDSIINSLPGVFYLFDKNGNFLRWNKNLEIISGYSTQEVSSMNPFDFFDKDEQVLIKKNINKVFSGGEVEVEANFITKDGQKIPFYFNGKLTTVENEPCLIGMGIDISRRKKAEERYRTIFENALEGIYQATKEGTFITANPAMARIFGYDTPNDLITSVTDIGTEMYIKPSDRLHMTDLLERYGQVGGMEVKMRKKNKETIWVRTNNLAVKDEQGNVQYIEGILEDITERKTSEERLKSQFVELQKTNHELDHFVYSVSHDLRAPLASLLGLIYLAQKEKDIHSHQQYWELAHHSITRLDNFIKDILNYSRNSRMELELTKIDFAKLIEEVKHNFSHLNDFARVQIDTEIKDDVPFYTDRTRIEIILNNLISNSIKYQDFDKEHPRISLSIVCSEKNACIKAWDNGIGISNEYLSSIFNMFYRASEASKGAGLGLYIAKEAVTKLGGTIQVQSQHGAFTLFEVTLPNLMVCKAKRTKSDG</sequence>
<reference evidence="9 10" key="1">
    <citation type="submission" date="2019-02" db="EMBL/GenBank/DDBJ databases">
        <authorList>
            <person name="Goldberg S.R."/>
            <person name="Haltli B.A."/>
            <person name="Correa H."/>
            <person name="Russell K.G."/>
        </authorList>
    </citation>
    <scope>NUCLEOTIDE SEQUENCE [LARGE SCALE GENOMIC DNA]</scope>
    <source>
        <strain evidence="9 10">JCM 16186</strain>
    </source>
</reference>
<dbReference type="PANTHER" id="PTHR43304">
    <property type="entry name" value="PHYTOCHROME-LIKE PROTEIN CPH1"/>
    <property type="match status" value="1"/>
</dbReference>
<dbReference type="CDD" id="cd00082">
    <property type="entry name" value="HisKA"/>
    <property type="match status" value="1"/>
</dbReference>
<feature type="domain" description="PAS" evidence="7">
    <location>
        <begin position="305"/>
        <end position="376"/>
    </location>
</feature>
<dbReference type="Pfam" id="PF13426">
    <property type="entry name" value="PAS_9"/>
    <property type="match status" value="1"/>
</dbReference>
<gene>
    <name evidence="9" type="ORF">E1163_04275</name>
</gene>
<dbReference type="Gene3D" id="1.10.287.130">
    <property type="match status" value="1"/>
</dbReference>
<keyword evidence="4" id="KW-0808">Transferase</keyword>
<accession>A0ABW9RJL9</accession>
<dbReference type="InterPro" id="IPR052162">
    <property type="entry name" value="Sensor_kinase/Photoreceptor"/>
</dbReference>
<dbReference type="InterPro" id="IPR029016">
    <property type="entry name" value="GAF-like_dom_sf"/>
</dbReference>
<dbReference type="SUPFAM" id="SSF55874">
    <property type="entry name" value="ATPase domain of HSP90 chaperone/DNA topoisomerase II/histidine kinase"/>
    <property type="match status" value="1"/>
</dbReference>
<name>A0ABW9RJL9_9BACT</name>
<keyword evidence="3" id="KW-0597">Phosphoprotein</keyword>
<dbReference type="Pfam" id="PF08448">
    <property type="entry name" value="PAS_4"/>
    <property type="match status" value="1"/>
</dbReference>
<dbReference type="PANTHER" id="PTHR43304:SF1">
    <property type="entry name" value="PAC DOMAIN-CONTAINING PROTEIN"/>
    <property type="match status" value="1"/>
</dbReference>
<dbReference type="NCBIfam" id="TIGR00229">
    <property type="entry name" value="sensory_box"/>
    <property type="match status" value="4"/>
</dbReference>
<dbReference type="InterPro" id="IPR036097">
    <property type="entry name" value="HisK_dim/P_sf"/>
</dbReference>
<evidence type="ECO:0000256" key="5">
    <source>
        <dbReference type="ARBA" id="ARBA00022777"/>
    </source>
</evidence>
<evidence type="ECO:0000313" key="10">
    <source>
        <dbReference type="Proteomes" id="UP000798808"/>
    </source>
</evidence>
<organism evidence="9 10">
    <name type="scientific">Fulvivirga kasyanovii</name>
    <dbReference type="NCBI Taxonomy" id="396812"/>
    <lineage>
        <taxon>Bacteria</taxon>
        <taxon>Pseudomonadati</taxon>
        <taxon>Bacteroidota</taxon>
        <taxon>Cytophagia</taxon>
        <taxon>Cytophagales</taxon>
        <taxon>Fulvivirgaceae</taxon>
        <taxon>Fulvivirga</taxon>
    </lineage>
</organism>
<keyword evidence="10" id="KW-1185">Reference proteome</keyword>
<dbReference type="InterPro" id="IPR035965">
    <property type="entry name" value="PAS-like_dom_sf"/>
</dbReference>
<dbReference type="InterPro" id="IPR004358">
    <property type="entry name" value="Sig_transdc_His_kin-like_C"/>
</dbReference>
<evidence type="ECO:0000259" key="8">
    <source>
        <dbReference type="PROSITE" id="PS50113"/>
    </source>
</evidence>
<evidence type="ECO:0000256" key="2">
    <source>
        <dbReference type="ARBA" id="ARBA00012438"/>
    </source>
</evidence>
<dbReference type="Pfam" id="PF00989">
    <property type="entry name" value="PAS"/>
    <property type="match status" value="2"/>
</dbReference>
<feature type="domain" description="PAC" evidence="8">
    <location>
        <begin position="625"/>
        <end position="677"/>
    </location>
</feature>
<dbReference type="InterPro" id="IPR005467">
    <property type="entry name" value="His_kinase_dom"/>
</dbReference>
<feature type="domain" description="Histidine kinase" evidence="6">
    <location>
        <begin position="695"/>
        <end position="907"/>
    </location>
</feature>
<proteinExistence type="predicted"/>
<dbReference type="EMBL" id="SMLW01000373">
    <property type="protein sequence ID" value="MTI24156.1"/>
    <property type="molecule type" value="Genomic_DNA"/>
</dbReference>
<dbReference type="InterPro" id="IPR000014">
    <property type="entry name" value="PAS"/>
</dbReference>
<evidence type="ECO:0000313" key="9">
    <source>
        <dbReference type="EMBL" id="MTI24156.1"/>
    </source>
</evidence>
<dbReference type="SUPFAM" id="SSF47384">
    <property type="entry name" value="Homodimeric domain of signal transducing histidine kinase"/>
    <property type="match status" value="1"/>
</dbReference>
<dbReference type="RefSeq" id="WP_155169856.1">
    <property type="nucleotide sequence ID" value="NZ_BAAAFL010000064.1"/>
</dbReference>
<comment type="catalytic activity">
    <reaction evidence="1">
        <text>ATP + protein L-histidine = ADP + protein N-phospho-L-histidine.</text>
        <dbReference type="EC" id="2.7.13.3"/>
    </reaction>
</comment>
<dbReference type="PROSITE" id="PS50109">
    <property type="entry name" value="HIS_KIN"/>
    <property type="match status" value="1"/>
</dbReference>
<dbReference type="SUPFAM" id="SSF55785">
    <property type="entry name" value="PYP-like sensor domain (PAS domain)"/>
    <property type="match status" value="4"/>
</dbReference>
<dbReference type="SMART" id="SM00065">
    <property type="entry name" value="GAF"/>
    <property type="match status" value="1"/>
</dbReference>
<evidence type="ECO:0000256" key="4">
    <source>
        <dbReference type="ARBA" id="ARBA00022679"/>
    </source>
</evidence>
<dbReference type="InterPro" id="IPR003594">
    <property type="entry name" value="HATPase_dom"/>
</dbReference>
<dbReference type="InterPro" id="IPR003018">
    <property type="entry name" value="GAF"/>
</dbReference>
<feature type="domain" description="PAC" evidence="8">
    <location>
        <begin position="506"/>
        <end position="556"/>
    </location>
</feature>
<dbReference type="Proteomes" id="UP000798808">
    <property type="component" value="Unassembled WGS sequence"/>
</dbReference>
<dbReference type="InterPro" id="IPR003661">
    <property type="entry name" value="HisK_dim/P_dom"/>
</dbReference>
<dbReference type="Gene3D" id="3.30.565.10">
    <property type="entry name" value="Histidine kinase-like ATPase, C-terminal domain"/>
    <property type="match status" value="1"/>
</dbReference>
<evidence type="ECO:0000259" key="7">
    <source>
        <dbReference type="PROSITE" id="PS50112"/>
    </source>
</evidence>
<dbReference type="CDD" id="cd00130">
    <property type="entry name" value="PAS"/>
    <property type="match status" value="4"/>
</dbReference>
<dbReference type="Pfam" id="PF00512">
    <property type="entry name" value="HisKA"/>
    <property type="match status" value="1"/>
</dbReference>
<dbReference type="InterPro" id="IPR000700">
    <property type="entry name" value="PAS-assoc_C"/>
</dbReference>
<dbReference type="SMART" id="SM00387">
    <property type="entry name" value="HATPase_c"/>
    <property type="match status" value="1"/>
</dbReference>
<dbReference type="PROSITE" id="PS50113">
    <property type="entry name" value="PAC"/>
    <property type="match status" value="2"/>
</dbReference>
<dbReference type="PROSITE" id="PS50112">
    <property type="entry name" value="PAS"/>
    <property type="match status" value="4"/>
</dbReference>
<protein>
    <recommendedName>
        <fullName evidence="2">histidine kinase</fullName>
        <ecNumber evidence="2">2.7.13.3</ecNumber>
    </recommendedName>
</protein>
<dbReference type="InterPro" id="IPR036890">
    <property type="entry name" value="HATPase_C_sf"/>
</dbReference>
<dbReference type="Gene3D" id="3.30.450.40">
    <property type="match status" value="1"/>
</dbReference>